<protein>
    <recommendedName>
        <fullName evidence="4">Ubiquitin-like protease family profile domain-containing protein</fullName>
    </recommendedName>
</protein>
<dbReference type="Pfam" id="PF02902">
    <property type="entry name" value="Peptidase_C48"/>
    <property type="match status" value="1"/>
</dbReference>
<feature type="non-terminal residue" evidence="6">
    <location>
        <position position="226"/>
    </location>
</feature>
<evidence type="ECO:0000313" key="5">
    <source>
        <dbReference type="EMBL" id="KIM35344.1"/>
    </source>
</evidence>
<dbReference type="STRING" id="686832.A0A0C3C871"/>
<evidence type="ECO:0000259" key="4">
    <source>
        <dbReference type="PROSITE" id="PS50600"/>
    </source>
</evidence>
<dbReference type="SUPFAM" id="SSF54001">
    <property type="entry name" value="Cysteine proteinases"/>
    <property type="match status" value="1"/>
</dbReference>
<accession>A0A0C3C871</accession>
<gene>
    <name evidence="6" type="ORF">M413DRAFT_39984</name>
    <name evidence="5" type="ORF">M413DRAFT_43188</name>
</gene>
<keyword evidence="3" id="KW-0378">Hydrolase</keyword>
<proteinExistence type="inferred from homology"/>
<feature type="non-terminal residue" evidence="6">
    <location>
        <position position="1"/>
    </location>
</feature>
<dbReference type="Proteomes" id="UP000053424">
    <property type="component" value="Unassembled WGS sequence"/>
</dbReference>
<dbReference type="HOGENOM" id="CLU_1117955_0_0_1"/>
<dbReference type="AlphaFoldDB" id="A0A0C3C871"/>
<reference evidence="6 7" key="1">
    <citation type="submission" date="2014-04" db="EMBL/GenBank/DDBJ databases">
        <authorList>
            <consortium name="DOE Joint Genome Institute"/>
            <person name="Kuo A."/>
            <person name="Gay G."/>
            <person name="Dore J."/>
            <person name="Kohler A."/>
            <person name="Nagy L.G."/>
            <person name="Floudas D."/>
            <person name="Copeland A."/>
            <person name="Barry K.W."/>
            <person name="Cichocki N."/>
            <person name="Veneault-Fourrey C."/>
            <person name="LaButti K."/>
            <person name="Lindquist E.A."/>
            <person name="Lipzen A."/>
            <person name="Lundell T."/>
            <person name="Morin E."/>
            <person name="Murat C."/>
            <person name="Sun H."/>
            <person name="Tunlid A."/>
            <person name="Henrissat B."/>
            <person name="Grigoriev I.V."/>
            <person name="Hibbett D.S."/>
            <person name="Martin F."/>
            <person name="Nordberg H.P."/>
            <person name="Cantor M.N."/>
            <person name="Hua S.X."/>
        </authorList>
    </citation>
    <scope>NUCLEOTIDE SEQUENCE [LARGE SCALE GENOMIC DNA]</scope>
    <source>
        <strain evidence="7">h7</strain>
        <strain evidence="6">H7</strain>
    </source>
</reference>
<evidence type="ECO:0000256" key="2">
    <source>
        <dbReference type="ARBA" id="ARBA00022670"/>
    </source>
</evidence>
<dbReference type="GO" id="GO:0008234">
    <property type="term" value="F:cysteine-type peptidase activity"/>
    <property type="evidence" value="ECO:0007669"/>
    <property type="project" value="InterPro"/>
</dbReference>
<dbReference type="GO" id="GO:0019783">
    <property type="term" value="F:ubiquitin-like protein peptidase activity"/>
    <property type="evidence" value="ECO:0007669"/>
    <property type="project" value="UniProtKB-ARBA"/>
</dbReference>
<evidence type="ECO:0000256" key="3">
    <source>
        <dbReference type="ARBA" id="ARBA00022801"/>
    </source>
</evidence>
<evidence type="ECO:0000256" key="1">
    <source>
        <dbReference type="ARBA" id="ARBA00005234"/>
    </source>
</evidence>
<dbReference type="EMBL" id="KN831823">
    <property type="protein sequence ID" value="KIM35344.1"/>
    <property type="molecule type" value="Genomic_DNA"/>
</dbReference>
<evidence type="ECO:0000313" key="6">
    <source>
        <dbReference type="EMBL" id="KIM40424.1"/>
    </source>
</evidence>
<comment type="similarity">
    <text evidence="1">Belongs to the peptidase C48 family.</text>
</comment>
<dbReference type="Gene3D" id="3.40.395.10">
    <property type="entry name" value="Adenoviral Proteinase, Chain A"/>
    <property type="match status" value="1"/>
</dbReference>
<dbReference type="EMBL" id="KN831783">
    <property type="protein sequence ID" value="KIM40424.1"/>
    <property type="molecule type" value="Genomic_DNA"/>
</dbReference>
<dbReference type="GO" id="GO:0006508">
    <property type="term" value="P:proteolysis"/>
    <property type="evidence" value="ECO:0007669"/>
    <property type="project" value="UniProtKB-KW"/>
</dbReference>
<name>A0A0C3C871_HEBCY</name>
<dbReference type="InterPro" id="IPR003653">
    <property type="entry name" value="Peptidase_C48_C"/>
</dbReference>
<reference evidence="7" key="2">
    <citation type="submission" date="2015-01" db="EMBL/GenBank/DDBJ databases">
        <title>Evolutionary Origins and Diversification of the Mycorrhizal Mutualists.</title>
        <authorList>
            <consortium name="DOE Joint Genome Institute"/>
            <consortium name="Mycorrhizal Genomics Consortium"/>
            <person name="Kohler A."/>
            <person name="Kuo A."/>
            <person name="Nagy L.G."/>
            <person name="Floudas D."/>
            <person name="Copeland A."/>
            <person name="Barry K.W."/>
            <person name="Cichocki N."/>
            <person name="Veneault-Fourrey C."/>
            <person name="LaButti K."/>
            <person name="Lindquist E.A."/>
            <person name="Lipzen A."/>
            <person name="Lundell T."/>
            <person name="Morin E."/>
            <person name="Murat C."/>
            <person name="Riley R."/>
            <person name="Ohm R."/>
            <person name="Sun H."/>
            <person name="Tunlid A."/>
            <person name="Henrissat B."/>
            <person name="Grigoriev I.V."/>
            <person name="Hibbett D.S."/>
            <person name="Martin F."/>
        </authorList>
    </citation>
    <scope>NUCLEOTIDE SEQUENCE [LARGE SCALE GENOMIC DNA]</scope>
    <source>
        <strain evidence="7">h7</strain>
    </source>
</reference>
<evidence type="ECO:0000313" key="7">
    <source>
        <dbReference type="Proteomes" id="UP000053424"/>
    </source>
</evidence>
<sequence length="226" mass="25510">EAIKLLTELPWKYRIPKTMGDHISDLALFCSEKWLRISQVDTMLEILRDQMRSKNMPAMVKNVDFLQKLIKVYRHTRNSYADDASTAFIRGLTEKLKTGEVSVVGLAVPVRYTGSETQLPFDEDIISNHWCSFIIDTNERTIHYGDSLGPPPPPELLDVLNWWLGLSFPTPFSLVELPITQQADTFSCAVFAVNALSHYFLPSRFSLLPNGLCLPARVEALVGAIN</sequence>
<dbReference type="InterPro" id="IPR038765">
    <property type="entry name" value="Papain-like_cys_pep_sf"/>
</dbReference>
<keyword evidence="2" id="KW-0645">Protease</keyword>
<keyword evidence="7" id="KW-1185">Reference proteome</keyword>
<feature type="domain" description="Ubiquitin-like protease family profile" evidence="4">
    <location>
        <begin position="1"/>
        <end position="199"/>
    </location>
</feature>
<dbReference type="PROSITE" id="PS50600">
    <property type="entry name" value="ULP_PROTEASE"/>
    <property type="match status" value="1"/>
</dbReference>
<reference evidence="6" key="3">
    <citation type="submission" date="2015-02" db="EMBL/GenBank/DDBJ databases">
        <title>Evolutionary Origins and Diversification of the Mycorrhizal Mutualists.</title>
        <authorList>
            <consortium name="DOE Joint Genome Institute"/>
            <consortium name="Mycorrhizal Genomics Consortium"/>
            <person name="Kohler A."/>
            <person name="Kuo A."/>
            <person name="Nagy L.G."/>
            <person name="Floudas D."/>
            <person name="Copeland A."/>
            <person name="Barry K.W."/>
            <person name="Cichocki N."/>
            <person name="Veneault-Fourrey C."/>
            <person name="LaButti K."/>
            <person name="Lindquist E.A."/>
            <person name="Lipzen A."/>
            <person name="Lundell T."/>
            <person name="Morin E."/>
            <person name="Murat C."/>
            <person name="Riley R."/>
            <person name="Ohm R."/>
            <person name="Sun H."/>
            <person name="Tunlid A."/>
            <person name="Henrissat B."/>
            <person name="Grigoriev I.V."/>
            <person name="Hibbett D.S."/>
            <person name="Martin F."/>
        </authorList>
    </citation>
    <scope>NUCLEOTIDE SEQUENCE</scope>
    <source>
        <strain evidence="6">H7</strain>
    </source>
</reference>
<dbReference type="OrthoDB" id="2979847at2759"/>
<organism evidence="6 7">
    <name type="scientific">Hebeloma cylindrosporum</name>
    <dbReference type="NCBI Taxonomy" id="76867"/>
    <lineage>
        <taxon>Eukaryota</taxon>
        <taxon>Fungi</taxon>
        <taxon>Dikarya</taxon>
        <taxon>Basidiomycota</taxon>
        <taxon>Agaricomycotina</taxon>
        <taxon>Agaricomycetes</taxon>
        <taxon>Agaricomycetidae</taxon>
        <taxon>Agaricales</taxon>
        <taxon>Agaricineae</taxon>
        <taxon>Hymenogastraceae</taxon>
        <taxon>Hebeloma</taxon>
    </lineage>
</organism>